<keyword evidence="2" id="KW-0479">Metal-binding</keyword>
<evidence type="ECO:0000313" key="5">
    <source>
        <dbReference type="EMBL" id="MFC5293265.1"/>
    </source>
</evidence>
<evidence type="ECO:0000256" key="2">
    <source>
        <dbReference type="ARBA" id="ARBA00022723"/>
    </source>
</evidence>
<dbReference type="PANTHER" id="PTHR37424:SF1">
    <property type="entry name" value="BACTERIOFERRITIN-ASSOCIATED FERREDOXIN"/>
    <property type="match status" value="1"/>
</dbReference>
<keyword evidence="1" id="KW-0001">2Fe-2S</keyword>
<reference evidence="6" key="1">
    <citation type="journal article" date="2019" name="Int. J. Syst. Evol. Microbiol.">
        <title>The Global Catalogue of Microorganisms (GCM) 10K type strain sequencing project: providing services to taxonomists for standard genome sequencing and annotation.</title>
        <authorList>
            <consortium name="The Broad Institute Genomics Platform"/>
            <consortium name="The Broad Institute Genome Sequencing Center for Infectious Disease"/>
            <person name="Wu L."/>
            <person name="Ma J."/>
        </authorList>
    </citation>
    <scope>NUCLEOTIDE SEQUENCE [LARGE SCALE GENOMIC DNA]</scope>
    <source>
        <strain evidence="6">CGMCC 1.15643</strain>
    </source>
</reference>
<name>A0ABW0F4B9_9HYPH</name>
<evidence type="ECO:0000313" key="6">
    <source>
        <dbReference type="Proteomes" id="UP001595976"/>
    </source>
</evidence>
<evidence type="ECO:0000256" key="1">
    <source>
        <dbReference type="ARBA" id="ARBA00022714"/>
    </source>
</evidence>
<accession>A0ABW0F4B9</accession>
<keyword evidence="6" id="KW-1185">Reference proteome</keyword>
<dbReference type="Gene3D" id="1.10.10.1100">
    <property type="entry name" value="BFD-like [2Fe-2S]-binding domain"/>
    <property type="match status" value="1"/>
</dbReference>
<evidence type="ECO:0000256" key="3">
    <source>
        <dbReference type="ARBA" id="ARBA00023004"/>
    </source>
</evidence>
<dbReference type="RefSeq" id="WP_260349736.1">
    <property type="nucleotide sequence ID" value="NZ_JAOAOS010000027.1"/>
</dbReference>
<dbReference type="Proteomes" id="UP001595976">
    <property type="component" value="Unassembled WGS sequence"/>
</dbReference>
<gene>
    <name evidence="5" type="ORF">ACFPK2_09735</name>
</gene>
<dbReference type="InterPro" id="IPR052371">
    <property type="entry name" value="BFD-associated_ferredoxin"/>
</dbReference>
<keyword evidence="4" id="KW-0411">Iron-sulfur</keyword>
<dbReference type="InterPro" id="IPR041854">
    <property type="entry name" value="BFD-like_2Fe2S-bd_dom_sf"/>
</dbReference>
<dbReference type="PANTHER" id="PTHR37424">
    <property type="entry name" value="BACTERIOFERRITIN-ASSOCIATED FERREDOXIN"/>
    <property type="match status" value="1"/>
</dbReference>
<organism evidence="5 6">
    <name type="scientific">Bosea minatitlanensis</name>
    <dbReference type="NCBI Taxonomy" id="128782"/>
    <lineage>
        <taxon>Bacteria</taxon>
        <taxon>Pseudomonadati</taxon>
        <taxon>Pseudomonadota</taxon>
        <taxon>Alphaproteobacteria</taxon>
        <taxon>Hyphomicrobiales</taxon>
        <taxon>Boseaceae</taxon>
        <taxon>Bosea</taxon>
    </lineage>
</organism>
<proteinExistence type="predicted"/>
<keyword evidence="3" id="KW-0408">Iron</keyword>
<dbReference type="EMBL" id="JBHSLI010000003">
    <property type="protein sequence ID" value="MFC5293265.1"/>
    <property type="molecule type" value="Genomic_DNA"/>
</dbReference>
<protein>
    <submittedName>
        <fullName evidence="5">Bacterioferritin-associated ferredoxin</fullName>
    </submittedName>
</protein>
<comment type="caution">
    <text evidence="5">The sequence shown here is derived from an EMBL/GenBank/DDBJ whole genome shotgun (WGS) entry which is preliminary data.</text>
</comment>
<evidence type="ECO:0000256" key="4">
    <source>
        <dbReference type="ARBA" id="ARBA00023014"/>
    </source>
</evidence>
<sequence>MIVCSCNVLSCRQIRGTVGPDGSGPRTAGEAYDCLGCSPDCGRCAREVRAILAEARAACASQCDSCASRDIECAVHVSVGRILEGITISEDAAQAA</sequence>